<gene>
    <name evidence="1" type="ORF">IAQ67_14600</name>
</gene>
<dbReference type="AlphaFoldDB" id="A0A7H0Y237"/>
<sequence length="286" mass="33399">MKIKNPLEIEKTKTLIQVLLTAFDRGYFQSHRQIFKYADLILESAKRDSYLNRELYLPQLLKFLEQALLCGMFSPHQDDSEMEADEKQVATSLICDLLQTKHLKGIIITSDDVTFYDQFGIIEFWNIQDVKDNPDVCFYIASSIQLYWSEGPSALRDMIGRTHANKTQKHEKHVIKEPHQELIFPCESDGVNFNVRIVKKGELNTTQISIETDIIEFYDARYDFTKYGQFVASYSIKTFRGYSLKFRMSRFDGFTLNKATKAWTISSDTMYLIHEWLDQLGYPANE</sequence>
<reference evidence="1 2" key="1">
    <citation type="submission" date="2020-09" db="EMBL/GenBank/DDBJ databases">
        <title>Characterization of Paenibacillus peoriae strain ZF390 with broad-spectrum antimicrobial activity as a potential biocontrol agent.</title>
        <authorList>
            <person name="Li L."/>
            <person name="Zhao Y."/>
            <person name="Li B."/>
            <person name="Xie X."/>
        </authorList>
    </citation>
    <scope>NUCLEOTIDE SEQUENCE [LARGE SCALE GENOMIC DNA]</scope>
    <source>
        <strain evidence="1 2">ZF390</strain>
    </source>
</reference>
<organism evidence="1 2">
    <name type="scientific">Paenibacillus peoriae</name>
    <dbReference type="NCBI Taxonomy" id="59893"/>
    <lineage>
        <taxon>Bacteria</taxon>
        <taxon>Bacillati</taxon>
        <taxon>Bacillota</taxon>
        <taxon>Bacilli</taxon>
        <taxon>Bacillales</taxon>
        <taxon>Paenibacillaceae</taxon>
        <taxon>Paenibacillus</taxon>
    </lineage>
</organism>
<dbReference type="EMBL" id="CP061172">
    <property type="protein sequence ID" value="QNR65145.1"/>
    <property type="molecule type" value="Genomic_DNA"/>
</dbReference>
<proteinExistence type="predicted"/>
<dbReference type="Proteomes" id="UP000516384">
    <property type="component" value="Chromosome"/>
</dbReference>
<evidence type="ECO:0000313" key="2">
    <source>
        <dbReference type="Proteomes" id="UP000516384"/>
    </source>
</evidence>
<accession>A0A7H0Y237</accession>
<evidence type="ECO:0000313" key="1">
    <source>
        <dbReference type="EMBL" id="QNR65145.1"/>
    </source>
</evidence>
<dbReference type="RefSeq" id="WP_190297055.1">
    <property type="nucleotide sequence ID" value="NZ_CP061172.1"/>
</dbReference>
<protein>
    <submittedName>
        <fullName evidence="1">Uncharacterized protein</fullName>
    </submittedName>
</protein>
<name>A0A7H0Y237_9BACL</name>